<evidence type="ECO:0000313" key="2">
    <source>
        <dbReference type="EMBL" id="GAA4398557.1"/>
    </source>
</evidence>
<reference evidence="3" key="1">
    <citation type="journal article" date="2019" name="Int. J. Syst. Evol. Microbiol.">
        <title>The Global Catalogue of Microorganisms (GCM) 10K type strain sequencing project: providing services to taxonomists for standard genome sequencing and annotation.</title>
        <authorList>
            <consortium name="The Broad Institute Genomics Platform"/>
            <consortium name="The Broad Institute Genome Sequencing Center for Infectious Disease"/>
            <person name="Wu L."/>
            <person name="Ma J."/>
        </authorList>
    </citation>
    <scope>NUCLEOTIDE SEQUENCE [LARGE SCALE GENOMIC DNA]</scope>
    <source>
        <strain evidence="3">JCM 17925</strain>
    </source>
</reference>
<dbReference type="EMBL" id="BAABHB010000001">
    <property type="protein sequence ID" value="GAA4398557.1"/>
    <property type="molecule type" value="Genomic_DNA"/>
</dbReference>
<dbReference type="RefSeq" id="WP_345264430.1">
    <property type="nucleotide sequence ID" value="NZ_BAABHB010000001.1"/>
</dbReference>
<organism evidence="2 3">
    <name type="scientific">Nibrella viscosa</name>
    <dbReference type="NCBI Taxonomy" id="1084524"/>
    <lineage>
        <taxon>Bacteria</taxon>
        <taxon>Pseudomonadati</taxon>
        <taxon>Bacteroidota</taxon>
        <taxon>Cytophagia</taxon>
        <taxon>Cytophagales</taxon>
        <taxon>Spirosomataceae</taxon>
        <taxon>Nibrella</taxon>
    </lineage>
</organism>
<dbReference type="Proteomes" id="UP001500936">
    <property type="component" value="Unassembled WGS sequence"/>
</dbReference>
<evidence type="ECO:0000313" key="3">
    <source>
        <dbReference type="Proteomes" id="UP001500936"/>
    </source>
</evidence>
<protein>
    <recommendedName>
        <fullName evidence="1">Histidine Kinase domain-containing protein</fullName>
    </recommendedName>
</protein>
<keyword evidence="3" id="KW-1185">Reference proteome</keyword>
<accession>A0ABP8K020</accession>
<dbReference type="Pfam" id="PF22561">
    <property type="entry name" value="HisKin-conflict"/>
    <property type="match status" value="1"/>
</dbReference>
<feature type="domain" description="Histidine Kinase" evidence="1">
    <location>
        <begin position="80"/>
        <end position="381"/>
    </location>
</feature>
<evidence type="ECO:0000259" key="1">
    <source>
        <dbReference type="Pfam" id="PF22561"/>
    </source>
</evidence>
<gene>
    <name evidence="2" type="ORF">GCM10023187_09360</name>
</gene>
<proteinExistence type="predicted"/>
<dbReference type="InterPro" id="IPR054731">
    <property type="entry name" value="HisKin-conflict"/>
</dbReference>
<comment type="caution">
    <text evidence="2">The sequence shown here is derived from an EMBL/GenBank/DDBJ whole genome shotgun (WGS) entry which is preliminary data.</text>
</comment>
<sequence length="382" mass="45563">MDARKIQFLIGIQREIDKLEEQEGQTDRIERLKSRFYDVVEVEEIVEDKTNQDIVQNQLDQTSESKRKFSNDKDYTKYCPHQPKYVTEFLKNFRRVNETGLRELVHPPYNEEGFDLRATFNKIENELFPSERDYTKFSRDTRIPYWLWVHIRKDLMDVYTKYGLSYWDKNQKHPLFEEATLTRKVQEFIKSIRFGNDSSVETHFRETLIPSILNDLRSQFENTWLSDSTIHFNPDFKKFDSNMVIMTDVRRIKDAIKSIFRLIIQKSNWKGEALNDKNFHKKKVNVDSVYKKNENKGLVTVLTIIDEESWCDKQPEYLFQSGDLQGIVQNLWSLCDWEIAARFVDGYTYRLDMLNSINQGSVIIEKTDETVSGFSHKLTFYH</sequence>
<name>A0ABP8K020_9BACT</name>